<dbReference type="GO" id="GO:0004029">
    <property type="term" value="F:aldehyde dehydrogenase (NAD+) activity"/>
    <property type="evidence" value="ECO:0007669"/>
    <property type="project" value="TreeGrafter"/>
</dbReference>
<sequence>MALRSWSVTEATEDAAGEAPAAALAALRAAAARDGALPLDRRRALLLALAELLLRRAGDVAAALDADYGGRSPEETLLAEVKLTVDAARHGAAQLRAWAKPRRAGVPFPFRPARAAVEPVPKGVVGIMAPWNYPLQLALLPAIDAVAAGNRVAIKPAEATPGTAALLADLTAAAWGPEVARVVQGGPEVAAAFAAQPWDHLVFTGGTETGRRVMQAAAANLVPLTLELGGKCPALVLPGADLGRAAQAILAGKVVNAGQTCIAPDTVLLVGHTPADFAAACRATGIGLPDTVVVNGRQAARLDALCEGATLTPLAPPGPGRRRALALAEAPPGHSLHATEIFGPVLAVQPLPGLPAAIAWIAERPRPLAVYLFGATREEEAAVAAGTRSGALVAGRCIEYAAFPDLPFGGTGASGFGRRNGEAGFLEFSLLRARVAHGRWSLSRLLDPPRGERGRALIRRILR</sequence>
<dbReference type="InterPro" id="IPR016163">
    <property type="entry name" value="Ald_DH_C"/>
</dbReference>
<dbReference type="PIRSF" id="PIRSF036492">
    <property type="entry name" value="ALDH"/>
    <property type="match status" value="1"/>
</dbReference>
<evidence type="ECO:0000256" key="2">
    <source>
        <dbReference type="ARBA" id="ARBA00023002"/>
    </source>
</evidence>
<dbReference type="EMBL" id="SMSJ01000103">
    <property type="protein sequence ID" value="TDH58672.1"/>
    <property type="molecule type" value="Genomic_DNA"/>
</dbReference>
<proteinExistence type="inferred from homology"/>
<dbReference type="GO" id="GO:0006081">
    <property type="term" value="P:aldehyde metabolic process"/>
    <property type="evidence" value="ECO:0007669"/>
    <property type="project" value="InterPro"/>
</dbReference>
<dbReference type="Gene3D" id="3.40.605.10">
    <property type="entry name" value="Aldehyde Dehydrogenase, Chain A, domain 1"/>
    <property type="match status" value="1"/>
</dbReference>
<keyword evidence="8" id="KW-1185">Reference proteome</keyword>
<accession>A0A4R5Q717</accession>
<keyword evidence="3" id="KW-0520">NAD</keyword>
<dbReference type="InterPro" id="IPR016160">
    <property type="entry name" value="Ald_DH_CS_CYS"/>
</dbReference>
<evidence type="ECO:0000256" key="5">
    <source>
        <dbReference type="PIRSR" id="PIRSR036492-1"/>
    </source>
</evidence>
<evidence type="ECO:0000313" key="7">
    <source>
        <dbReference type="EMBL" id="TDH58672.1"/>
    </source>
</evidence>
<evidence type="ECO:0000256" key="4">
    <source>
        <dbReference type="PIRNR" id="PIRNR036492"/>
    </source>
</evidence>
<evidence type="ECO:0000313" key="8">
    <source>
        <dbReference type="Proteomes" id="UP000295096"/>
    </source>
</evidence>
<dbReference type="InterPro" id="IPR012394">
    <property type="entry name" value="Aldehyde_DH_NAD(P)"/>
</dbReference>
<dbReference type="InterPro" id="IPR016162">
    <property type="entry name" value="Ald_DH_N"/>
</dbReference>
<evidence type="ECO:0000259" key="6">
    <source>
        <dbReference type="Pfam" id="PF00171"/>
    </source>
</evidence>
<dbReference type="Gene3D" id="3.40.309.10">
    <property type="entry name" value="Aldehyde Dehydrogenase, Chain A, domain 2"/>
    <property type="match status" value="1"/>
</dbReference>
<dbReference type="PANTHER" id="PTHR43570:SF20">
    <property type="entry name" value="ALDEHYDE DEHYDROGENASE ALDX-RELATED"/>
    <property type="match status" value="1"/>
</dbReference>
<dbReference type="AlphaFoldDB" id="A0A4R5Q717"/>
<gene>
    <name evidence="7" type="ORF">E2C06_31355</name>
</gene>
<keyword evidence="2 4" id="KW-0560">Oxidoreductase</keyword>
<comment type="caution">
    <text evidence="7">The sequence shown here is derived from an EMBL/GenBank/DDBJ whole genome shotgun (WGS) entry which is preliminary data.</text>
</comment>
<dbReference type="RefSeq" id="WP_133292509.1">
    <property type="nucleotide sequence ID" value="NZ_SMSJ01000103.1"/>
</dbReference>
<name>A0A4R5Q717_9PROT</name>
<feature type="active site" evidence="5">
    <location>
        <position position="227"/>
    </location>
</feature>
<organism evidence="7 8">
    <name type="scientific">Dankookia rubra</name>
    <dbReference type="NCBI Taxonomy" id="1442381"/>
    <lineage>
        <taxon>Bacteria</taxon>
        <taxon>Pseudomonadati</taxon>
        <taxon>Pseudomonadota</taxon>
        <taxon>Alphaproteobacteria</taxon>
        <taxon>Acetobacterales</taxon>
        <taxon>Roseomonadaceae</taxon>
        <taxon>Dankookia</taxon>
    </lineage>
</organism>
<evidence type="ECO:0000256" key="3">
    <source>
        <dbReference type="ARBA" id="ARBA00023027"/>
    </source>
</evidence>
<evidence type="ECO:0000256" key="1">
    <source>
        <dbReference type="ARBA" id="ARBA00009986"/>
    </source>
</evidence>
<feature type="active site" evidence="5">
    <location>
        <position position="261"/>
    </location>
</feature>
<dbReference type="GO" id="GO:0005737">
    <property type="term" value="C:cytoplasm"/>
    <property type="evidence" value="ECO:0007669"/>
    <property type="project" value="TreeGrafter"/>
</dbReference>
<dbReference type="Pfam" id="PF00171">
    <property type="entry name" value="Aldedh"/>
    <property type="match status" value="1"/>
</dbReference>
<protein>
    <recommendedName>
        <fullName evidence="4">Aldehyde dehydrogenase</fullName>
    </recommendedName>
</protein>
<dbReference type="InterPro" id="IPR015590">
    <property type="entry name" value="Aldehyde_DH_dom"/>
</dbReference>
<reference evidence="7 8" key="1">
    <citation type="journal article" date="2016" name="J. Microbiol.">
        <title>Dankookia rubra gen. nov., sp. nov., an alphaproteobacterium isolated from sediment of a shallow stream.</title>
        <authorList>
            <person name="Kim W.H."/>
            <person name="Kim D.H."/>
            <person name="Kang K."/>
            <person name="Ahn T.Y."/>
        </authorList>
    </citation>
    <scope>NUCLEOTIDE SEQUENCE [LARGE SCALE GENOMIC DNA]</scope>
    <source>
        <strain evidence="7 8">JCM30602</strain>
    </source>
</reference>
<dbReference type="PROSITE" id="PS00070">
    <property type="entry name" value="ALDEHYDE_DEHYDR_CYS"/>
    <property type="match status" value="1"/>
</dbReference>
<comment type="similarity">
    <text evidence="1 4">Belongs to the aldehyde dehydrogenase family.</text>
</comment>
<dbReference type="SUPFAM" id="SSF53720">
    <property type="entry name" value="ALDH-like"/>
    <property type="match status" value="1"/>
</dbReference>
<dbReference type="InterPro" id="IPR016161">
    <property type="entry name" value="Ald_DH/histidinol_DH"/>
</dbReference>
<feature type="domain" description="Aldehyde dehydrogenase" evidence="6">
    <location>
        <begin position="7"/>
        <end position="429"/>
    </location>
</feature>
<dbReference type="OrthoDB" id="9812625at2"/>
<dbReference type="Proteomes" id="UP000295096">
    <property type="component" value="Unassembled WGS sequence"/>
</dbReference>
<dbReference type="PANTHER" id="PTHR43570">
    <property type="entry name" value="ALDEHYDE DEHYDROGENASE"/>
    <property type="match status" value="1"/>
</dbReference>